<evidence type="ECO:0000313" key="3">
    <source>
        <dbReference type="EMBL" id="MBB4026191.1"/>
    </source>
</evidence>
<evidence type="ECO:0000256" key="1">
    <source>
        <dbReference type="PROSITE-ProRule" id="PRU01360"/>
    </source>
</evidence>
<dbReference type="InterPro" id="IPR023997">
    <property type="entry name" value="TonB-dep_OMP_SusC/RagA_CS"/>
</dbReference>
<keyword evidence="1" id="KW-0472">Membrane</keyword>
<keyword evidence="4" id="KW-1185">Reference proteome</keyword>
<dbReference type="SUPFAM" id="SSF49464">
    <property type="entry name" value="Carboxypeptidase regulatory domain-like"/>
    <property type="match status" value="1"/>
</dbReference>
<keyword evidence="1" id="KW-1134">Transmembrane beta strand</keyword>
<feature type="domain" description="TonB-dependent receptor plug" evidence="2">
    <location>
        <begin position="124"/>
        <end position="229"/>
    </location>
</feature>
<organism evidence="3 4">
    <name type="scientific">Butyricimonas faecihominis</name>
    <dbReference type="NCBI Taxonomy" id="1472416"/>
    <lineage>
        <taxon>Bacteria</taxon>
        <taxon>Pseudomonadati</taxon>
        <taxon>Bacteroidota</taxon>
        <taxon>Bacteroidia</taxon>
        <taxon>Bacteroidales</taxon>
        <taxon>Odoribacteraceae</taxon>
        <taxon>Butyricimonas</taxon>
    </lineage>
</organism>
<dbReference type="Pfam" id="PF07715">
    <property type="entry name" value="Plug"/>
    <property type="match status" value="1"/>
</dbReference>
<dbReference type="Proteomes" id="UP000546007">
    <property type="component" value="Unassembled WGS sequence"/>
</dbReference>
<dbReference type="InterPro" id="IPR012910">
    <property type="entry name" value="Plug_dom"/>
</dbReference>
<reference evidence="3 4" key="1">
    <citation type="submission" date="2020-08" db="EMBL/GenBank/DDBJ databases">
        <title>Genomic Encyclopedia of Type Strains, Phase IV (KMG-IV): sequencing the most valuable type-strain genomes for metagenomic binning, comparative biology and taxonomic classification.</title>
        <authorList>
            <person name="Goeker M."/>
        </authorList>
    </citation>
    <scope>NUCLEOTIDE SEQUENCE [LARGE SCALE GENOMIC DNA]</scope>
    <source>
        <strain evidence="3 4">DSM 105721</strain>
    </source>
</reference>
<dbReference type="NCBIfam" id="TIGR04056">
    <property type="entry name" value="OMP_RagA_SusC"/>
    <property type="match status" value="1"/>
</dbReference>
<sequence>MRKSMVLKSFIKGLLLLVVILSFSFSGMTQTVRGRVLDKKGEAVIGATIVVKRLVVGTVAGVDGYYELKVKGGLLPKDTLIFTSVGFKTVKVIWNSRTTIDVTLEEETYGLDEIVVVGYGTTKKVNLTGSVDQISATVFENRPMPNLSRGIQGVIPNLNLKMYDGNPSRSPEYNVRGTTSIGAGGSALVLIDGVEGDPSKLNPNDIESVSVLKDAASAAIYGARGTFGVILITTKSATKGKVSVNYMGSYSINRRTVIPDLVTNGYQWAKMFNEAHYQWYGQNPTAINSAFPFSQEYLQELKRRDEDPSLPKEEIDPTTGKYVYYDNHDWLKDLYKDVNPSMEHSLSFSGGSDAASYYISGRYFTQDGIYRYNSDDYKTYNVRAKGDIQVTDWLKVYNNFDFSQMDYKAPIYYGGYGFTSEISMGWTMRAFPVVPMLNSDGTITEMGARSIGDFYYGKNKSKTRSSKVNNISGFTATFFDKSLKISGDMAFTIGNSTKTRAYSAVPYSNIPDKIVWLGSTKYFDMNVRTNYFSTNLFVEYAKTFGNHQFRGLVGYNYEVSNENSLEVSRDGLLDANNPGFSLADGQVYSAVDASNDWAIVGGFYRLSYNYKEKYLLETNGRVDGSSKFPKNQRFGFFPSVSLGWRLSEEGFWKINKDLVSQLKVRASYGTLGNGNISPYLFMETMPVGTLTRLIGGKFPTYTKAPGVIPSSLTWEKATTLNVGFDLSMFSSRFSLIADLYQRDTKGMFTEGATLPEVFGTEVPKGNNADLRTRGWELAVAWNDRIGESKPFGYGVKFTIADNQTEVTKYNNPNKSLDDFYKGMKIGEIWGYVTEGLFVNQADIDAHVDQSRIKSNAAGVVYPGDIKFKNLDGDNAITPGANRVGDSGDRKIIGNSEPRYMFGLNLNADWNNFFVSAFFQGVGKRDWYPTGESVYFWGQYNRPYSPLPKHILGKYYNADEANPNPNAYFPRYAGLLANGTDKSLSVPQTRYLQDVSYIRLKNLTVGYNLPKRLINHVGLQKASIYFTGQNLWTYSGIFKITRNIDPETIEAQNPDDQTQDAFGGGNGYPMLKTFTVGLNLTF</sequence>
<dbReference type="InterPro" id="IPR008969">
    <property type="entry name" value="CarboxyPept-like_regulatory"/>
</dbReference>
<dbReference type="InterPro" id="IPR023996">
    <property type="entry name" value="TonB-dep_OMP_SusC/RagA"/>
</dbReference>
<dbReference type="RefSeq" id="WP_124315870.1">
    <property type="nucleotide sequence ID" value="NZ_AP028155.1"/>
</dbReference>
<dbReference type="GeneID" id="93102403"/>
<evidence type="ECO:0000313" key="4">
    <source>
        <dbReference type="Proteomes" id="UP000546007"/>
    </source>
</evidence>
<dbReference type="InterPro" id="IPR039426">
    <property type="entry name" value="TonB-dep_rcpt-like"/>
</dbReference>
<keyword evidence="1" id="KW-0998">Cell outer membrane</keyword>
<proteinExistence type="inferred from homology"/>
<dbReference type="GO" id="GO:0009279">
    <property type="term" value="C:cell outer membrane"/>
    <property type="evidence" value="ECO:0007669"/>
    <property type="project" value="UniProtKB-SubCell"/>
</dbReference>
<comment type="caution">
    <text evidence="3">The sequence shown here is derived from an EMBL/GenBank/DDBJ whole genome shotgun (WGS) entry which is preliminary data.</text>
</comment>
<dbReference type="NCBIfam" id="TIGR04057">
    <property type="entry name" value="SusC_RagA_signa"/>
    <property type="match status" value="1"/>
</dbReference>
<comment type="similarity">
    <text evidence="1">Belongs to the TonB-dependent receptor family.</text>
</comment>
<comment type="subcellular location">
    <subcellularLocation>
        <location evidence="1">Cell outer membrane</location>
        <topology evidence="1">Multi-pass membrane protein</topology>
    </subcellularLocation>
</comment>
<dbReference type="AlphaFoldDB" id="A0A7W6HWB0"/>
<evidence type="ECO:0000259" key="2">
    <source>
        <dbReference type="Pfam" id="PF07715"/>
    </source>
</evidence>
<dbReference type="Gene3D" id="2.170.130.10">
    <property type="entry name" value="TonB-dependent receptor, plug domain"/>
    <property type="match status" value="1"/>
</dbReference>
<dbReference type="EMBL" id="JACIES010000004">
    <property type="protein sequence ID" value="MBB4026191.1"/>
    <property type="molecule type" value="Genomic_DNA"/>
</dbReference>
<dbReference type="PROSITE" id="PS52016">
    <property type="entry name" value="TONB_DEPENDENT_REC_3"/>
    <property type="match status" value="1"/>
</dbReference>
<dbReference type="InterPro" id="IPR037066">
    <property type="entry name" value="Plug_dom_sf"/>
</dbReference>
<accession>A0A7W6HWB0</accession>
<gene>
    <name evidence="3" type="ORF">GGR14_001981</name>
</gene>
<dbReference type="Pfam" id="PF13715">
    <property type="entry name" value="CarbopepD_reg_2"/>
    <property type="match status" value="1"/>
</dbReference>
<keyword evidence="1" id="KW-0813">Transport</keyword>
<protein>
    <submittedName>
        <fullName evidence="3">TonB-linked SusC/RagA family outer membrane protein</fullName>
    </submittedName>
</protein>
<keyword evidence="1" id="KW-0812">Transmembrane</keyword>
<dbReference type="OrthoDB" id="778480at2"/>
<dbReference type="SUPFAM" id="SSF56935">
    <property type="entry name" value="Porins"/>
    <property type="match status" value="1"/>
</dbReference>
<name>A0A7W6HWB0_9BACT</name>